<protein>
    <recommendedName>
        <fullName evidence="3">DUF4837 domain-containing protein</fullName>
    </recommendedName>
</protein>
<organism evidence="1 2">
    <name type="scientific">Ekhidna lutea</name>
    <dbReference type="NCBI Taxonomy" id="447679"/>
    <lineage>
        <taxon>Bacteria</taxon>
        <taxon>Pseudomonadati</taxon>
        <taxon>Bacteroidota</taxon>
        <taxon>Cytophagia</taxon>
        <taxon>Cytophagales</taxon>
        <taxon>Reichenbachiellaceae</taxon>
        <taxon>Ekhidna</taxon>
    </lineage>
</organism>
<dbReference type="Proteomes" id="UP000198393">
    <property type="component" value="Unassembled WGS sequence"/>
</dbReference>
<gene>
    <name evidence="1" type="ORF">SAMN05421640_1849</name>
</gene>
<dbReference type="PROSITE" id="PS51257">
    <property type="entry name" value="PROKAR_LIPOPROTEIN"/>
    <property type="match status" value="1"/>
</dbReference>
<accession>A0A239IVE7</accession>
<dbReference type="OrthoDB" id="1115230at2"/>
<evidence type="ECO:0008006" key="3">
    <source>
        <dbReference type="Google" id="ProtNLM"/>
    </source>
</evidence>
<dbReference type="AlphaFoldDB" id="A0A239IVE7"/>
<reference evidence="1 2" key="1">
    <citation type="submission" date="2017-06" db="EMBL/GenBank/DDBJ databases">
        <authorList>
            <person name="Kim H.J."/>
            <person name="Triplett B.A."/>
        </authorList>
    </citation>
    <scope>NUCLEOTIDE SEQUENCE [LARGE SCALE GENOMIC DNA]</scope>
    <source>
        <strain evidence="1 2">DSM 19307</strain>
    </source>
</reference>
<dbReference type="Pfam" id="PF16125">
    <property type="entry name" value="DUF4837"/>
    <property type="match status" value="1"/>
</dbReference>
<dbReference type="RefSeq" id="WP_089356584.1">
    <property type="nucleotide sequence ID" value="NZ_FZPD01000003.1"/>
</dbReference>
<proteinExistence type="predicted"/>
<name>A0A239IVE7_EKHLU</name>
<evidence type="ECO:0000313" key="1">
    <source>
        <dbReference type="EMBL" id="SNS97495.1"/>
    </source>
</evidence>
<keyword evidence="2" id="KW-1185">Reference proteome</keyword>
<dbReference type="InterPro" id="IPR032286">
    <property type="entry name" value="DUF4837"/>
</dbReference>
<dbReference type="EMBL" id="FZPD01000003">
    <property type="protein sequence ID" value="SNS97495.1"/>
    <property type="molecule type" value="Genomic_DNA"/>
</dbReference>
<evidence type="ECO:0000313" key="2">
    <source>
        <dbReference type="Proteomes" id="UP000198393"/>
    </source>
</evidence>
<sequence>MMHKYIFLLIVLAFGCSESAREKNRKDMLPKARGEADEIILVVDSTQWADTLGLGEELRKTFMGPMLGLPQDESLFNVSKVNPRRLNSVLKSAKNMVFVMTLDSKTPDSRVLQQFFTDQSLNQIKRDSSIFMRTQRDLFAKGQTVMFLFSSSEERLAQEINYNRSKIREFFEASARETIKEKIFNSPKKQLAQRIKETHYVEMTIPYGWEKARDLKNFVWLRKMDAETEQSIFVYYEPYRDQGVFNEIGEFRDRITQRNLYDGENPEVHIKRQEIIPVFTERVNFNGHFAVEARGLWKISDNSRGGPFVSYTIVDEEEGLIYYVEGYVDSPGTRKKNLVRELEAILSTFKTKGDIAPKDAA</sequence>